<comment type="caution">
    <text evidence="2">The sequence shown here is derived from an EMBL/GenBank/DDBJ whole genome shotgun (WGS) entry which is preliminary data.</text>
</comment>
<dbReference type="RefSeq" id="WP_048479693.1">
    <property type="nucleotide sequence ID" value="NZ_JBIRUD010000001.1"/>
</dbReference>
<dbReference type="AlphaFoldDB" id="A0A0J6XF57"/>
<dbReference type="OrthoDB" id="3386619at2"/>
<organism evidence="2 3">
    <name type="scientific">Streptomyces roseus</name>
    <dbReference type="NCBI Taxonomy" id="66430"/>
    <lineage>
        <taxon>Bacteria</taxon>
        <taxon>Bacillati</taxon>
        <taxon>Actinomycetota</taxon>
        <taxon>Actinomycetes</taxon>
        <taxon>Kitasatosporales</taxon>
        <taxon>Streptomycetaceae</taxon>
        <taxon>Streptomyces</taxon>
    </lineage>
</organism>
<protein>
    <submittedName>
        <fullName evidence="2">Uncharacterized protein</fullName>
    </submittedName>
</protein>
<proteinExistence type="predicted"/>
<dbReference type="PATRIC" id="fig|66430.4.peg.1410"/>
<evidence type="ECO:0000313" key="2">
    <source>
        <dbReference type="EMBL" id="KMO94585.1"/>
    </source>
</evidence>
<evidence type="ECO:0000256" key="1">
    <source>
        <dbReference type="SAM" id="MobiDB-lite"/>
    </source>
</evidence>
<dbReference type="Proteomes" id="UP000035932">
    <property type="component" value="Unassembled WGS sequence"/>
</dbReference>
<feature type="region of interest" description="Disordered" evidence="1">
    <location>
        <begin position="68"/>
        <end position="87"/>
    </location>
</feature>
<feature type="region of interest" description="Disordered" evidence="1">
    <location>
        <begin position="98"/>
        <end position="119"/>
    </location>
</feature>
<dbReference type="EMBL" id="LFML01000126">
    <property type="protein sequence ID" value="KMO94585.1"/>
    <property type="molecule type" value="Genomic_DNA"/>
</dbReference>
<sequence>MAKIVPRQVIVDGVQLVALTEQEYESLAASRRQFGSHVVRLRMTREALTSLTRVAGAMCALLRAGEVPAEAPHDGPDAPPQPPKGLLSALEAAVEQAQRVIGKQPDASPGSARGPGRKR</sequence>
<keyword evidence="3" id="KW-1185">Reference proteome</keyword>
<name>A0A0J6XF57_9ACTN</name>
<accession>A0A0J6XF57</accession>
<evidence type="ECO:0000313" key="3">
    <source>
        <dbReference type="Proteomes" id="UP000035932"/>
    </source>
</evidence>
<reference evidence="2 3" key="1">
    <citation type="submission" date="2015-06" db="EMBL/GenBank/DDBJ databases">
        <title>Recapitulation of the evolution of biosynthetic gene clusters reveals hidden chemical diversity on bacterial genomes.</title>
        <authorList>
            <person name="Cruz-Morales P."/>
            <person name="Martinez-Guerrero C."/>
            <person name="Morales-Escalante M.A."/>
            <person name="Yanez-Guerra L.A."/>
            <person name="Kopp J.F."/>
            <person name="Feldmann J."/>
            <person name="Ramos-Aboites H.E."/>
            <person name="Barona-Gomez F."/>
        </authorList>
    </citation>
    <scope>NUCLEOTIDE SEQUENCE [LARGE SCALE GENOMIC DNA]</scope>
    <source>
        <strain evidence="2 3">ATCC 31245</strain>
    </source>
</reference>
<gene>
    <name evidence="2" type="ORF">ACS04_28720</name>
</gene>